<dbReference type="InterPro" id="IPR050237">
    <property type="entry name" value="ATP-dep_AMP-bd_enzyme"/>
</dbReference>
<feature type="domain" description="AMP-dependent synthetase/ligase" evidence="1">
    <location>
        <begin position="25"/>
        <end position="388"/>
    </location>
</feature>
<dbReference type="InterPro" id="IPR045851">
    <property type="entry name" value="AMP-bd_C_sf"/>
</dbReference>
<organism evidence="3 4">
    <name type="scientific">Aeromicrobium duanguangcaii</name>
    <dbReference type="NCBI Taxonomy" id="2968086"/>
    <lineage>
        <taxon>Bacteria</taxon>
        <taxon>Bacillati</taxon>
        <taxon>Actinomycetota</taxon>
        <taxon>Actinomycetes</taxon>
        <taxon>Propionibacteriales</taxon>
        <taxon>Nocardioidaceae</taxon>
        <taxon>Aeromicrobium</taxon>
    </lineage>
</organism>
<dbReference type="InterPro" id="IPR020845">
    <property type="entry name" value="AMP-binding_CS"/>
</dbReference>
<protein>
    <submittedName>
        <fullName evidence="3">AMP-binding protein</fullName>
    </submittedName>
</protein>
<dbReference type="Pfam" id="PF00501">
    <property type="entry name" value="AMP-binding"/>
    <property type="match status" value="1"/>
</dbReference>
<accession>A0ABY5KGX8</accession>
<evidence type="ECO:0000313" key="3">
    <source>
        <dbReference type="EMBL" id="UUI69054.1"/>
    </source>
</evidence>
<dbReference type="InterPro" id="IPR025110">
    <property type="entry name" value="AMP-bd_C"/>
</dbReference>
<name>A0ABY5KGX8_9ACTN</name>
<dbReference type="Pfam" id="PF13193">
    <property type="entry name" value="AMP-binding_C"/>
    <property type="match status" value="1"/>
</dbReference>
<dbReference type="PROSITE" id="PS00455">
    <property type="entry name" value="AMP_BINDING"/>
    <property type="match status" value="1"/>
</dbReference>
<dbReference type="InterPro" id="IPR042099">
    <property type="entry name" value="ANL_N_sf"/>
</dbReference>
<evidence type="ECO:0000259" key="1">
    <source>
        <dbReference type="Pfam" id="PF00501"/>
    </source>
</evidence>
<evidence type="ECO:0000259" key="2">
    <source>
        <dbReference type="Pfam" id="PF13193"/>
    </source>
</evidence>
<gene>
    <name evidence="3" type="ORF">NP095_02775</name>
</gene>
<proteinExistence type="predicted"/>
<dbReference type="InterPro" id="IPR000873">
    <property type="entry name" value="AMP-dep_synth/lig_dom"/>
</dbReference>
<keyword evidence="4" id="KW-1185">Reference proteome</keyword>
<dbReference type="PANTHER" id="PTHR43767">
    <property type="entry name" value="LONG-CHAIN-FATTY-ACID--COA LIGASE"/>
    <property type="match status" value="1"/>
</dbReference>
<feature type="domain" description="AMP-binding enzyme C-terminal" evidence="2">
    <location>
        <begin position="439"/>
        <end position="517"/>
    </location>
</feature>
<dbReference type="Gene3D" id="3.30.300.30">
    <property type="match status" value="1"/>
</dbReference>
<dbReference type="Gene3D" id="3.40.50.12780">
    <property type="entry name" value="N-terminal domain of ligase-like"/>
    <property type="match status" value="1"/>
</dbReference>
<dbReference type="EMBL" id="CP101990">
    <property type="protein sequence ID" value="UUI69054.1"/>
    <property type="molecule type" value="Genomic_DNA"/>
</dbReference>
<dbReference type="RefSeq" id="WP_232417569.1">
    <property type="nucleotide sequence ID" value="NZ_CP101990.1"/>
</dbReference>
<dbReference type="SUPFAM" id="SSF56801">
    <property type="entry name" value="Acetyl-CoA synthetase-like"/>
    <property type="match status" value="1"/>
</dbReference>
<dbReference type="PANTHER" id="PTHR43767:SF1">
    <property type="entry name" value="NONRIBOSOMAL PEPTIDE SYNTHASE PES1 (EUROFUNG)-RELATED"/>
    <property type="match status" value="1"/>
</dbReference>
<sequence length="530" mass="56094">MSSLAAGLETHGDGSPFVRLEDVVRRSAAHDPEGTALIEPGRRVTFAELDASSNRFARALLADGVQPGDRVCHIGENSVAFFDVLYGAGKAGAIPVPMNFRLAPPEVLQIVEDVEPRVVVLGAGMEHHGAAIAAVPGVARVVTVEPADGLTDLSTWASEQPATDPGIARDPEDTAVMFYTSGTTGRPKGIELTGVNVSSSLACPLSLVRFDRDSVALAPVPFFHVTGFGLALMANLKGSALLMINPQGPADLLGVFQEYRVSHGVLVPTVIQFMLDLPESRTGDWSALRCLMYGGAPMPESVLRDATEVFGCDFIQGYGLTESTGGVAFLAPEDHRTTPETVHRLRSVGRVRGGNELRVIDPMTGADQPPGVRGEVLVRGGNVMKGYWRRAQDTADAVDADGWLHTGDGGHLDEDGYLFLGDRLKDMIVSGGENVYPAEVESVLTAHPGVAQVAVIGVPSDRWGESPMAIVVRSSGPEGAALDAAAVIGWARERLAHYKCPVDVAFVDALPLNASGKLLKVRLREEFAGS</sequence>
<reference evidence="3 4" key="1">
    <citation type="submission" date="2022-07" db="EMBL/GenBank/DDBJ databases">
        <title>Novel species in genus Aeromicrobium.</title>
        <authorList>
            <person name="Ye L."/>
        </authorList>
    </citation>
    <scope>NUCLEOTIDE SEQUENCE [LARGE SCALE GENOMIC DNA]</scope>
    <source>
        <strain evidence="4">zg-Y50</strain>
    </source>
</reference>
<evidence type="ECO:0000313" key="4">
    <source>
        <dbReference type="Proteomes" id="UP001315860"/>
    </source>
</evidence>
<dbReference type="Proteomes" id="UP001315860">
    <property type="component" value="Chromosome"/>
</dbReference>